<keyword evidence="1" id="KW-0472">Membrane</keyword>
<feature type="transmembrane region" description="Helical" evidence="1">
    <location>
        <begin position="6"/>
        <end position="24"/>
    </location>
</feature>
<feature type="transmembrane region" description="Helical" evidence="1">
    <location>
        <begin position="70"/>
        <end position="93"/>
    </location>
</feature>
<feature type="transmembrane region" description="Helical" evidence="1">
    <location>
        <begin position="31"/>
        <end position="50"/>
    </location>
</feature>
<accession>A0A6P1D2K4</accession>
<keyword evidence="1" id="KW-1133">Transmembrane helix</keyword>
<keyword evidence="5" id="KW-1185">Reference proteome</keyword>
<feature type="transmembrane region" description="Helical" evidence="1">
    <location>
        <begin position="100"/>
        <end position="121"/>
    </location>
</feature>
<sequence length="180" mass="19104">MFTTPLLLIVPTLSFRALGALGVSRFATWRVSFAHGLAVMLVSTGIAHFIPDSIEAMPSHDDLAAMVPELVPFPAATVYLTGVLELLGAAGLVVTRTRRYAGLGLAALFVLMFPANVHAAVADIPLNGDPATPLWFRIPEQIVFVAVALWVSGVSGVWERVRPTPLGRTEVGAGPVPGRR</sequence>
<proteinExistence type="predicted"/>
<protein>
    <recommendedName>
        <fullName evidence="6">DoxX family membrane protein</fullName>
    </recommendedName>
</protein>
<reference evidence="4 5" key="1">
    <citation type="submission" date="2020-01" db="EMBL/GenBank/DDBJ databases">
        <title>Genetics and antimicrobial susceptibilities of Nocardia species isolated from the soil; a comparison with species isolated from humans.</title>
        <authorList>
            <person name="Carrasco G."/>
            <person name="Monzon S."/>
            <person name="Sansegundo M."/>
            <person name="Garcia E."/>
            <person name="Garrido N."/>
            <person name="Medina M.J."/>
            <person name="Villalon P."/>
            <person name="Ramirez-Arocha A.C."/>
            <person name="Jimenez P."/>
            <person name="Cuesta I."/>
            <person name="Valdezate S."/>
        </authorList>
    </citation>
    <scope>NUCLEOTIDE SEQUENCE [LARGE SCALE GENOMIC DNA]</scope>
    <source>
        <strain evidence="2 4">CNM20110639</strain>
        <strain evidence="3 5">CNM20110649</strain>
    </source>
</reference>
<dbReference type="EMBL" id="JAAGUX010000019">
    <property type="protein sequence ID" value="NEW56590.1"/>
    <property type="molecule type" value="Genomic_DNA"/>
</dbReference>
<evidence type="ECO:0008006" key="6">
    <source>
        <dbReference type="Google" id="ProtNLM"/>
    </source>
</evidence>
<dbReference type="RefSeq" id="WP_163824911.1">
    <property type="nucleotide sequence ID" value="NZ_JAAGUX010000019.1"/>
</dbReference>
<dbReference type="EMBL" id="JAAGUZ010000005">
    <property type="protein sequence ID" value="NEW43390.1"/>
    <property type="molecule type" value="Genomic_DNA"/>
</dbReference>
<organism evidence="2 4">
    <name type="scientific">Nocardia cyriacigeorgica</name>
    <dbReference type="NCBI Taxonomy" id="135487"/>
    <lineage>
        <taxon>Bacteria</taxon>
        <taxon>Bacillati</taxon>
        <taxon>Actinomycetota</taxon>
        <taxon>Actinomycetes</taxon>
        <taxon>Mycobacteriales</taxon>
        <taxon>Nocardiaceae</taxon>
        <taxon>Nocardia</taxon>
    </lineage>
</organism>
<evidence type="ECO:0000256" key="1">
    <source>
        <dbReference type="SAM" id="Phobius"/>
    </source>
</evidence>
<gene>
    <name evidence="2" type="ORF">GV789_02810</name>
    <name evidence="3" type="ORF">GV794_13135</name>
</gene>
<feature type="transmembrane region" description="Helical" evidence="1">
    <location>
        <begin position="141"/>
        <end position="158"/>
    </location>
</feature>
<dbReference type="AlphaFoldDB" id="A0A6P1D2K4"/>
<dbReference type="PANTHER" id="PTHR36974:SF1">
    <property type="entry name" value="DOXX FAMILY MEMBRANE PROTEIN"/>
    <property type="match status" value="1"/>
</dbReference>
<evidence type="ECO:0000313" key="5">
    <source>
        <dbReference type="Proteomes" id="UP000470876"/>
    </source>
</evidence>
<name>A0A6P1D2K4_9NOCA</name>
<evidence type="ECO:0000313" key="2">
    <source>
        <dbReference type="EMBL" id="NEW43390.1"/>
    </source>
</evidence>
<dbReference type="Proteomes" id="UP000468928">
    <property type="component" value="Unassembled WGS sequence"/>
</dbReference>
<evidence type="ECO:0000313" key="4">
    <source>
        <dbReference type="Proteomes" id="UP000468928"/>
    </source>
</evidence>
<dbReference type="Proteomes" id="UP000470876">
    <property type="component" value="Unassembled WGS sequence"/>
</dbReference>
<dbReference type="PANTHER" id="PTHR36974">
    <property type="entry name" value="MEMBRANE PROTEIN-RELATED"/>
    <property type="match status" value="1"/>
</dbReference>
<keyword evidence="1" id="KW-0812">Transmembrane</keyword>
<evidence type="ECO:0000313" key="3">
    <source>
        <dbReference type="EMBL" id="NEW56590.1"/>
    </source>
</evidence>
<comment type="caution">
    <text evidence="2">The sequence shown here is derived from an EMBL/GenBank/DDBJ whole genome shotgun (WGS) entry which is preliminary data.</text>
</comment>